<dbReference type="PANTHER" id="PTHR47338">
    <property type="entry name" value="ZN(II)2CYS6 TRANSCRIPTION FACTOR (EUROFUNG)-RELATED"/>
    <property type="match status" value="1"/>
</dbReference>
<dbReference type="Pfam" id="PF04082">
    <property type="entry name" value="Fungal_trans"/>
    <property type="match status" value="1"/>
</dbReference>
<keyword evidence="5" id="KW-0539">Nucleus</keyword>
<evidence type="ECO:0000256" key="5">
    <source>
        <dbReference type="ARBA" id="ARBA00023242"/>
    </source>
</evidence>
<keyword evidence="3" id="KW-0805">Transcription regulation</keyword>
<name>A0A8H5THS8_9HYPO</name>
<organism evidence="8 9">
    <name type="scientific">Fusarium denticulatum</name>
    <dbReference type="NCBI Taxonomy" id="48507"/>
    <lineage>
        <taxon>Eukaryota</taxon>
        <taxon>Fungi</taxon>
        <taxon>Dikarya</taxon>
        <taxon>Ascomycota</taxon>
        <taxon>Pezizomycotina</taxon>
        <taxon>Sordariomycetes</taxon>
        <taxon>Hypocreomycetidae</taxon>
        <taxon>Hypocreales</taxon>
        <taxon>Nectriaceae</taxon>
        <taxon>Fusarium</taxon>
        <taxon>Fusarium fujikuroi species complex</taxon>
    </lineage>
</organism>
<keyword evidence="9" id="KW-1185">Reference proteome</keyword>
<accession>A0A8H5THS8</accession>
<comment type="subcellular location">
    <subcellularLocation>
        <location evidence="1">Nucleus</location>
    </subcellularLocation>
</comment>
<comment type="caution">
    <text evidence="8">The sequence shown here is derived from an EMBL/GenBank/DDBJ whole genome shotgun (WGS) entry which is preliminary data.</text>
</comment>
<evidence type="ECO:0000259" key="7">
    <source>
        <dbReference type="Pfam" id="PF04082"/>
    </source>
</evidence>
<dbReference type="CDD" id="cd12148">
    <property type="entry name" value="fungal_TF_MHR"/>
    <property type="match status" value="1"/>
</dbReference>
<protein>
    <recommendedName>
        <fullName evidence="7">Xylanolytic transcriptional activator regulatory domain-containing protein</fullName>
    </recommendedName>
</protein>
<dbReference type="GO" id="GO:0005634">
    <property type="term" value="C:nucleus"/>
    <property type="evidence" value="ECO:0007669"/>
    <property type="project" value="UniProtKB-SubCell"/>
</dbReference>
<proteinExistence type="predicted"/>
<dbReference type="Proteomes" id="UP000562682">
    <property type="component" value="Unassembled WGS sequence"/>
</dbReference>
<dbReference type="GO" id="GO:0008270">
    <property type="term" value="F:zinc ion binding"/>
    <property type="evidence" value="ECO:0007669"/>
    <property type="project" value="InterPro"/>
</dbReference>
<dbReference type="PANTHER" id="PTHR47338:SF27">
    <property type="entry name" value="ZN(II)2CYS6 TRANSCRIPTION FACTOR (EUROFUNG)"/>
    <property type="match status" value="1"/>
</dbReference>
<evidence type="ECO:0000256" key="6">
    <source>
        <dbReference type="SAM" id="MobiDB-lite"/>
    </source>
</evidence>
<dbReference type="InterPro" id="IPR007219">
    <property type="entry name" value="XnlR_reg_dom"/>
</dbReference>
<evidence type="ECO:0000313" key="8">
    <source>
        <dbReference type="EMBL" id="KAF5671381.1"/>
    </source>
</evidence>
<feature type="domain" description="Xylanolytic transcriptional activator regulatory" evidence="7">
    <location>
        <begin position="107"/>
        <end position="326"/>
    </location>
</feature>
<evidence type="ECO:0000256" key="1">
    <source>
        <dbReference type="ARBA" id="ARBA00004123"/>
    </source>
</evidence>
<dbReference type="InterPro" id="IPR050815">
    <property type="entry name" value="TF_fung"/>
</dbReference>
<gene>
    <name evidence="8" type="ORF">FDENT_10920</name>
</gene>
<feature type="region of interest" description="Disordered" evidence="6">
    <location>
        <begin position="261"/>
        <end position="286"/>
    </location>
</feature>
<evidence type="ECO:0000313" key="9">
    <source>
        <dbReference type="Proteomes" id="UP000562682"/>
    </source>
</evidence>
<evidence type="ECO:0000256" key="3">
    <source>
        <dbReference type="ARBA" id="ARBA00023015"/>
    </source>
</evidence>
<keyword evidence="4" id="KW-0804">Transcription</keyword>
<dbReference type="GO" id="GO:0003677">
    <property type="term" value="F:DNA binding"/>
    <property type="evidence" value="ECO:0007669"/>
    <property type="project" value="InterPro"/>
</dbReference>
<dbReference type="GO" id="GO:0006351">
    <property type="term" value="P:DNA-templated transcription"/>
    <property type="evidence" value="ECO:0007669"/>
    <property type="project" value="InterPro"/>
</dbReference>
<evidence type="ECO:0000256" key="2">
    <source>
        <dbReference type="ARBA" id="ARBA00022723"/>
    </source>
</evidence>
<dbReference type="EMBL" id="JAAOAK010000350">
    <property type="protein sequence ID" value="KAF5671381.1"/>
    <property type="molecule type" value="Genomic_DNA"/>
</dbReference>
<dbReference type="AlphaFoldDB" id="A0A8H5THS8"/>
<keyword evidence="2" id="KW-0479">Metal-binding</keyword>
<evidence type="ECO:0000256" key="4">
    <source>
        <dbReference type="ARBA" id="ARBA00023163"/>
    </source>
</evidence>
<sequence>MENVNRERDPRTRQACEPCRAKKASTLRDRFHQLESQVESIYGLLHSESPSQAPVLYQDSIIDSAEAQQDAFDTGGAGLPDQELPIQSAFASTNPGVTIEALAEAVDIYRSRVHLQPLPLFRPNELLDYLKSSTRHLLYSFLALGLSLRAQISHLPTRSDTIENYARFARDEVTSLASQGIARLQVKQSLCLLALRDFLVCKPHQAQMMIGTASRLEACHLAANDSFSGPTDIDLSLRCSWSVYVLERVFSPRLCISDQEIPGPDFPQSANIPPPPSSNENEDYPSDLYNPYNSDIDHGITAYYIRMTSNWSHISLWLHHIRSAKSESPWLPESKYARLIARIYECDSQLPAGHLLRNVAFSKRSPAEILQHKDYWIPWLEMIQSLQLIAEYHGQNLREQRQGVTVPPGLLWELLDPDMCHKTPERQDPEETPRARIQITTHMTHPLTELSPSAAASDPAADLSSTFDNTGDDVEQVASALIFAQLDPNGILQLRQTCRVMHAKTRTIFARQFFSQRRIRTDHEGLRTFESISNHPHLSQYVQRVEIVIDHAALFDQYIINTQAVKKALDNCAAPALFKAEHGIKCLSRALISLINCKRIEIKSAHRMDGADKAFNLKWGLKPAQITANEATLAHRIIQAILTATAIGRLQIDTLAVKINTSAETSSCVTPDMLIGPSIAIIAKSQIISLRRLHLVLNPNDTKVATDPSAWTSSFLQFIGLLPHLSDLALEFGNHDTRGRFAELCTLMRIPKLRTLTVGCTDCTSMELTFLFLRHRKTLREINLSFVDLLDDVEAWRWLVETIRESLCLEFFSMTGSLIGGQDLIHPYEVGPSFRRLEANDNQGLSNIANFLYHREKLMGDPFY</sequence>
<dbReference type="GO" id="GO:0000981">
    <property type="term" value="F:DNA-binding transcription factor activity, RNA polymerase II-specific"/>
    <property type="evidence" value="ECO:0007669"/>
    <property type="project" value="InterPro"/>
</dbReference>
<reference evidence="8 9" key="1">
    <citation type="submission" date="2020-05" db="EMBL/GenBank/DDBJ databases">
        <title>Identification and distribution of gene clusters putatively required for synthesis of sphingolipid metabolism inhibitors in phylogenetically diverse species of the filamentous fungus Fusarium.</title>
        <authorList>
            <person name="Kim H.-S."/>
            <person name="Busman M."/>
            <person name="Brown D.W."/>
            <person name="Divon H."/>
            <person name="Uhlig S."/>
            <person name="Proctor R.H."/>
        </authorList>
    </citation>
    <scope>NUCLEOTIDE SEQUENCE [LARGE SCALE GENOMIC DNA]</scope>
    <source>
        <strain evidence="8 9">NRRL 25311</strain>
    </source>
</reference>
<dbReference type="SUPFAM" id="SSF52047">
    <property type="entry name" value="RNI-like"/>
    <property type="match status" value="1"/>
</dbReference>